<accession>A0AAV1JBS3</accession>
<gene>
    <name evidence="3" type="ORF">LNINA_LOCUS5590</name>
</gene>
<proteinExistence type="predicted"/>
<sequence>MVKYIIFIGLWSLCHAAYISRMYRGPSAFRPGVVLQRPQFPFRLMPPVPHRAPFVVYRSIPHRYAIKTVGPMVTRNMFGVPWKTTARIPVPVTPDYDFARAATSQPVIRTDGAIHTIPAPNLSLSEKPIVVADVGVLDSTDAHNIVESIKPTYEVTENNGEIQSYKVQTKIEAPVGFSKANSAPNNDFNIHNNADQQFNPAYVQVHQPVAPQEFSIQRFNGLPSHQDLIQSGAEGLIIPPDPLYQTDPLFLQKLQNQLLQKYPAVEFIPYTPNVPTQVQPQVQSFQPTPFYFDNDHVIKQQPMSFIVNDNRNIVQRETQEGTVVSIVPQTLVTNNVTEVVTTPRDVTTSYTPENTTSTNIVVTEAQTNVTTNKIEESKSEENRTQPMYYAQIEQSVSSIIPSGFQLTTNNAKTEIEQTKNVADSNIKSDTLMTTTVTPTSTVKVETSQYTDNTKVQPEANEISKEYTNLIGSPFEKPAESVNIAYTILRDKEPKVVKNGTFLAGQVVAASITEDKEYHKQRALSSRQSHHPLSEKRSANVSSPQVVRAKIPPRSKLTFDDKTGEPILRVYASYVDSPARKEVITKKLTNLKHLREAITKRQEHIDNIDAATVNDLATDINQFGLKIKSKNTDNVHILDEYNK</sequence>
<feature type="signal peptide" evidence="2">
    <location>
        <begin position="1"/>
        <end position="16"/>
    </location>
</feature>
<evidence type="ECO:0000313" key="4">
    <source>
        <dbReference type="Proteomes" id="UP001497472"/>
    </source>
</evidence>
<protein>
    <recommendedName>
        <fullName evidence="5">Zonadhesin</fullName>
    </recommendedName>
</protein>
<dbReference type="EMBL" id="CAVLEF010000007">
    <property type="protein sequence ID" value="CAK1545981.1"/>
    <property type="molecule type" value="Genomic_DNA"/>
</dbReference>
<evidence type="ECO:0000256" key="1">
    <source>
        <dbReference type="SAM" id="MobiDB-lite"/>
    </source>
</evidence>
<reference evidence="3 4" key="1">
    <citation type="submission" date="2023-11" db="EMBL/GenBank/DDBJ databases">
        <authorList>
            <person name="Okamura Y."/>
        </authorList>
    </citation>
    <scope>NUCLEOTIDE SEQUENCE [LARGE SCALE GENOMIC DNA]</scope>
</reference>
<comment type="caution">
    <text evidence="3">The sequence shown here is derived from an EMBL/GenBank/DDBJ whole genome shotgun (WGS) entry which is preliminary data.</text>
</comment>
<feature type="region of interest" description="Disordered" evidence="1">
    <location>
        <begin position="518"/>
        <end position="546"/>
    </location>
</feature>
<dbReference type="AlphaFoldDB" id="A0AAV1JBS3"/>
<feature type="chain" id="PRO_5043942705" description="Zonadhesin" evidence="2">
    <location>
        <begin position="17"/>
        <end position="642"/>
    </location>
</feature>
<evidence type="ECO:0000256" key="2">
    <source>
        <dbReference type="SAM" id="SignalP"/>
    </source>
</evidence>
<keyword evidence="2" id="KW-0732">Signal</keyword>
<dbReference type="Proteomes" id="UP001497472">
    <property type="component" value="Unassembled WGS sequence"/>
</dbReference>
<evidence type="ECO:0008006" key="5">
    <source>
        <dbReference type="Google" id="ProtNLM"/>
    </source>
</evidence>
<name>A0AAV1JBS3_9NEOP</name>
<evidence type="ECO:0000313" key="3">
    <source>
        <dbReference type="EMBL" id="CAK1545981.1"/>
    </source>
</evidence>
<organism evidence="3 4">
    <name type="scientific">Leptosia nina</name>
    <dbReference type="NCBI Taxonomy" id="320188"/>
    <lineage>
        <taxon>Eukaryota</taxon>
        <taxon>Metazoa</taxon>
        <taxon>Ecdysozoa</taxon>
        <taxon>Arthropoda</taxon>
        <taxon>Hexapoda</taxon>
        <taxon>Insecta</taxon>
        <taxon>Pterygota</taxon>
        <taxon>Neoptera</taxon>
        <taxon>Endopterygota</taxon>
        <taxon>Lepidoptera</taxon>
        <taxon>Glossata</taxon>
        <taxon>Ditrysia</taxon>
        <taxon>Papilionoidea</taxon>
        <taxon>Pieridae</taxon>
        <taxon>Pierinae</taxon>
        <taxon>Leptosia</taxon>
    </lineage>
</organism>
<keyword evidence="4" id="KW-1185">Reference proteome</keyword>